<comment type="cofactor">
    <cofactor evidence="1">
        <name>a divalent metal cation</name>
        <dbReference type="ChEBI" id="CHEBI:60240"/>
    </cofactor>
</comment>
<dbReference type="PANTHER" id="PTHR33254">
    <property type="entry name" value="4-HYDROXY-4-METHYL-2-OXOGLUTARATE ALDOLASE 3-RELATED"/>
    <property type="match status" value="1"/>
</dbReference>
<dbReference type="Proteomes" id="UP000067626">
    <property type="component" value="Chromosome"/>
</dbReference>
<organism evidence="6 7">
    <name type="scientific">Chondromyces crocatus</name>
    <dbReference type="NCBI Taxonomy" id="52"/>
    <lineage>
        <taxon>Bacteria</taxon>
        <taxon>Pseudomonadati</taxon>
        <taxon>Myxococcota</taxon>
        <taxon>Polyangia</taxon>
        <taxon>Polyangiales</taxon>
        <taxon>Polyangiaceae</taxon>
        <taxon>Chondromyces</taxon>
    </lineage>
</organism>
<dbReference type="STRING" id="52.CMC5_057490"/>
<proteinExistence type="predicted"/>
<keyword evidence="7" id="KW-1185">Reference proteome</keyword>
<evidence type="ECO:0000256" key="4">
    <source>
        <dbReference type="ARBA" id="ARBA00030169"/>
    </source>
</evidence>
<dbReference type="EMBL" id="CP012159">
    <property type="protein sequence ID" value="AKT41542.1"/>
    <property type="molecule type" value="Genomic_DNA"/>
</dbReference>
<name>A0A0K1ELJ1_CHOCO</name>
<feature type="binding site" evidence="5">
    <location>
        <begin position="81"/>
        <end position="84"/>
    </location>
    <ligand>
        <name>substrate</name>
    </ligand>
</feature>
<evidence type="ECO:0000256" key="1">
    <source>
        <dbReference type="ARBA" id="ARBA00001968"/>
    </source>
</evidence>
<keyword evidence="5" id="KW-0460">Magnesium</keyword>
<dbReference type="InterPro" id="IPR036704">
    <property type="entry name" value="RraA/RraA-like_sf"/>
</dbReference>
<accession>A0A0K1ELJ1</accession>
<dbReference type="CDD" id="cd16841">
    <property type="entry name" value="RraA_family"/>
    <property type="match status" value="1"/>
</dbReference>
<dbReference type="AlphaFoldDB" id="A0A0K1ELJ1"/>
<evidence type="ECO:0000256" key="3">
    <source>
        <dbReference type="ARBA" id="ARBA00029596"/>
    </source>
</evidence>
<dbReference type="RefSeq" id="WP_050436177.1">
    <property type="nucleotide sequence ID" value="NZ_CP012159.1"/>
</dbReference>
<evidence type="ECO:0000256" key="5">
    <source>
        <dbReference type="PIRSR" id="PIRSR605493-1"/>
    </source>
</evidence>
<feature type="binding site" evidence="5">
    <location>
        <position position="104"/>
    </location>
    <ligand>
        <name>Mg(2+)</name>
        <dbReference type="ChEBI" id="CHEBI:18420"/>
    </ligand>
</feature>
<dbReference type="InterPro" id="IPR005493">
    <property type="entry name" value="RraA/RraA-like"/>
</dbReference>
<evidence type="ECO:0000256" key="2">
    <source>
        <dbReference type="ARBA" id="ARBA00016549"/>
    </source>
</evidence>
<comment type="cofactor">
    <cofactor evidence="5">
        <name>Mg(2+)</name>
        <dbReference type="ChEBI" id="CHEBI:18420"/>
    </cofactor>
</comment>
<feature type="binding site" evidence="5">
    <location>
        <position position="103"/>
    </location>
    <ligand>
        <name>substrate</name>
    </ligand>
</feature>
<dbReference type="Gene3D" id="3.50.30.40">
    <property type="entry name" value="Ribonuclease E inhibitor RraA/RraA-like"/>
    <property type="match status" value="1"/>
</dbReference>
<reference evidence="6 7" key="1">
    <citation type="submission" date="2015-07" db="EMBL/GenBank/DDBJ databases">
        <title>Genome analysis of myxobacterium Chondromyces crocatus Cm c5 reveals a high potential for natural compound synthesis and the genetic basis for the loss of fruiting body formation.</title>
        <authorList>
            <person name="Zaburannyi N."/>
            <person name="Bunk B."/>
            <person name="Maier J."/>
            <person name="Overmann J."/>
            <person name="Mueller R."/>
        </authorList>
    </citation>
    <scope>NUCLEOTIDE SEQUENCE [LARGE SCALE GENOMIC DNA]</scope>
    <source>
        <strain evidence="6 7">Cm c5</strain>
    </source>
</reference>
<sequence length="205" mass="21817">MDVSVFAKLSPTTFADVLSRDRVMDHGIRPLWQPMPRLVGVAYPVGCPAGDNLMLHVALHRAPPGSVLVVQAGDCNWAMAGGNVCAYAQERGIAGLVVDGVVRDLAEIRENRFPVFARGVLPIPAPRRKLGTLDAPIDCGSVRVEPGDIVVADEEGVVVVRRAEAEEVLRKAEARAASEAALTLDAWASEHQAKIDAVLKSLGVS</sequence>
<dbReference type="GO" id="GO:0046872">
    <property type="term" value="F:metal ion binding"/>
    <property type="evidence" value="ECO:0007669"/>
    <property type="project" value="UniProtKB-KW"/>
</dbReference>
<evidence type="ECO:0000313" key="6">
    <source>
        <dbReference type="EMBL" id="AKT41542.1"/>
    </source>
</evidence>
<dbReference type="SUPFAM" id="SSF89562">
    <property type="entry name" value="RraA-like"/>
    <property type="match status" value="1"/>
</dbReference>
<keyword evidence="5" id="KW-0479">Metal-binding</keyword>
<dbReference type="KEGG" id="ccro:CMC5_057490"/>
<dbReference type="PANTHER" id="PTHR33254:SF4">
    <property type="entry name" value="4-HYDROXY-4-METHYL-2-OXOGLUTARATE ALDOLASE 3-RELATED"/>
    <property type="match status" value="1"/>
</dbReference>
<protein>
    <recommendedName>
        <fullName evidence="2">Putative 4-hydroxy-4-methyl-2-oxoglutarate aldolase</fullName>
    </recommendedName>
    <alternativeName>
        <fullName evidence="3">Regulator of ribonuclease activity homolog</fullName>
    </alternativeName>
    <alternativeName>
        <fullName evidence="4">RraA-like protein</fullName>
    </alternativeName>
</protein>
<dbReference type="OrthoDB" id="9805307at2"/>
<dbReference type="Pfam" id="PF03737">
    <property type="entry name" value="RraA-like"/>
    <property type="match status" value="1"/>
</dbReference>
<evidence type="ECO:0000313" key="7">
    <source>
        <dbReference type="Proteomes" id="UP000067626"/>
    </source>
</evidence>
<gene>
    <name evidence="6" type="ORF">CMC5_057490</name>
</gene>